<dbReference type="InterPro" id="IPR029099">
    <property type="entry name" value="Pribosyltran_N"/>
</dbReference>
<evidence type="ECO:0000256" key="5">
    <source>
        <dbReference type="ARBA" id="ARBA00022777"/>
    </source>
</evidence>
<keyword evidence="2 9" id="KW-0808">Transferase</keyword>
<keyword evidence="6" id="KW-0067">ATP-binding</keyword>
<evidence type="ECO:0000313" key="9">
    <source>
        <dbReference type="EMBL" id="NIX75041.1"/>
    </source>
</evidence>
<evidence type="ECO:0000256" key="3">
    <source>
        <dbReference type="ARBA" id="ARBA00022727"/>
    </source>
</evidence>
<evidence type="ECO:0000256" key="1">
    <source>
        <dbReference type="ARBA" id="ARBA00013247"/>
    </source>
</evidence>
<evidence type="ECO:0000256" key="2">
    <source>
        <dbReference type="ARBA" id="ARBA00022679"/>
    </source>
</evidence>
<keyword evidence="3" id="KW-0545">Nucleotide biosynthesis</keyword>
<comment type="catalytic activity">
    <reaction evidence="7">
        <text>D-ribose 5-phosphate + ATP = 5-phospho-alpha-D-ribose 1-diphosphate + AMP + H(+)</text>
        <dbReference type="Rhea" id="RHEA:15609"/>
        <dbReference type="ChEBI" id="CHEBI:15378"/>
        <dbReference type="ChEBI" id="CHEBI:30616"/>
        <dbReference type="ChEBI" id="CHEBI:58017"/>
        <dbReference type="ChEBI" id="CHEBI:78346"/>
        <dbReference type="ChEBI" id="CHEBI:456215"/>
        <dbReference type="EC" id="2.7.6.1"/>
    </reaction>
</comment>
<dbReference type="SUPFAM" id="SSF53271">
    <property type="entry name" value="PRTase-like"/>
    <property type="match status" value="2"/>
</dbReference>
<dbReference type="Pfam" id="PF13793">
    <property type="entry name" value="Pribosyltran_N"/>
    <property type="match status" value="1"/>
</dbReference>
<dbReference type="NCBIfam" id="TIGR01251">
    <property type="entry name" value="ribP_PPkin"/>
    <property type="match status" value="1"/>
</dbReference>
<dbReference type="SMART" id="SM01400">
    <property type="entry name" value="Pribosyltran_N"/>
    <property type="match status" value="1"/>
</dbReference>
<gene>
    <name evidence="9" type="primary">prs</name>
    <name evidence="9" type="ORF">HB375_00245</name>
</gene>
<dbReference type="InterPro" id="IPR029057">
    <property type="entry name" value="PRTase-like"/>
</dbReference>
<organism evidence="9 10">
    <name type="scientific">Microvirga terricola</name>
    <dbReference type="NCBI Taxonomy" id="2719797"/>
    <lineage>
        <taxon>Bacteria</taxon>
        <taxon>Pseudomonadati</taxon>
        <taxon>Pseudomonadota</taxon>
        <taxon>Alphaproteobacteria</taxon>
        <taxon>Hyphomicrobiales</taxon>
        <taxon>Methylobacteriaceae</taxon>
        <taxon>Microvirga</taxon>
    </lineage>
</organism>
<accession>A0ABX0V7A4</accession>
<reference evidence="9 10" key="1">
    <citation type="submission" date="2020-03" db="EMBL/GenBank/DDBJ databases">
        <title>The genome sequence of Microvirga sp. c23x22.</title>
        <authorList>
            <person name="Zhang X."/>
        </authorList>
    </citation>
    <scope>NUCLEOTIDE SEQUENCE [LARGE SCALE GENOMIC DNA]</scope>
    <source>
        <strain evidence="10">c23x22</strain>
    </source>
</reference>
<dbReference type="EC" id="2.7.6.1" evidence="1"/>
<dbReference type="EMBL" id="JAATJS010000001">
    <property type="protein sequence ID" value="NIX75041.1"/>
    <property type="molecule type" value="Genomic_DNA"/>
</dbReference>
<comment type="caution">
    <text evidence="9">The sequence shown here is derived from an EMBL/GenBank/DDBJ whole genome shotgun (WGS) entry which is preliminary data.</text>
</comment>
<dbReference type="RefSeq" id="WP_167670836.1">
    <property type="nucleotide sequence ID" value="NZ_JAATJS010000001.1"/>
</dbReference>
<evidence type="ECO:0000313" key="10">
    <source>
        <dbReference type="Proteomes" id="UP000707352"/>
    </source>
</evidence>
<dbReference type="Pfam" id="PF07310">
    <property type="entry name" value="PAS_5"/>
    <property type="match status" value="1"/>
</dbReference>
<dbReference type="Gene3D" id="3.40.50.2020">
    <property type="match status" value="2"/>
</dbReference>
<dbReference type="PANTHER" id="PTHR10210:SF32">
    <property type="entry name" value="RIBOSE-PHOSPHATE PYROPHOSPHOKINASE 2"/>
    <property type="match status" value="1"/>
</dbReference>
<name>A0ABX0V7A4_9HYPH</name>
<evidence type="ECO:0000259" key="8">
    <source>
        <dbReference type="Pfam" id="PF13793"/>
    </source>
</evidence>
<dbReference type="InterPro" id="IPR000836">
    <property type="entry name" value="PRTase_dom"/>
</dbReference>
<evidence type="ECO:0000256" key="7">
    <source>
        <dbReference type="ARBA" id="ARBA00049535"/>
    </source>
</evidence>
<evidence type="ECO:0000256" key="6">
    <source>
        <dbReference type="ARBA" id="ARBA00022840"/>
    </source>
</evidence>
<dbReference type="Pfam" id="PF14572">
    <property type="entry name" value="Pribosyl_synth"/>
    <property type="match status" value="1"/>
</dbReference>
<evidence type="ECO:0000256" key="4">
    <source>
        <dbReference type="ARBA" id="ARBA00022741"/>
    </source>
</evidence>
<sequence length="494" mass="53665">MTTFAATDPKLRRLFERLDFAPQPRDSSLSRLLTYWIERRKNVIAPKPAEIAVSDLGDDGANAFIFRFAPHGDDLSLIFGGATLESLVGPCDPGAIILTDASERREAVRLRRLANLVRERAEPVLAEFVISRRDGTRASVEIVVAPLASDGRTVDGLFGGVALHHIEAPLHAPHEFRLAPPRHGQLLFALSSATAMGEHIARHLGAPLQRHEEREFEDGEHKARPLVDVRGSEAFVTAGLHGGDGQSVNDRLCRLLFFIGALKESGASRVTVLAPYLCYARKDRQTKPFDPVTTRYVAQLFEAVGTDRLITMEVHNLAAFQNAFRCDTEHLVANEVLAAHIVQTTRGAPMAVVSPDIGGAKRAETFRQDLEKLSGHSVSKALSDKQRSMGQLSGDLFVGNVADRVAIILDDLISTGATMARVAAQCRNHGARKVIVAATHGVGGMSLIDNLTQPTIDHVVLTNTIPQPSVLVSTLADRLTVLDVSAIFAQSIRR</sequence>
<keyword evidence="10" id="KW-1185">Reference proteome</keyword>
<keyword evidence="5" id="KW-0418">Kinase</keyword>
<dbReference type="CDD" id="cd06223">
    <property type="entry name" value="PRTases_typeI"/>
    <property type="match status" value="1"/>
</dbReference>
<dbReference type="InterPro" id="IPR005946">
    <property type="entry name" value="Rib-P_diPkinase"/>
</dbReference>
<proteinExistence type="predicted"/>
<keyword evidence="4" id="KW-0547">Nucleotide-binding</keyword>
<dbReference type="Proteomes" id="UP000707352">
    <property type="component" value="Unassembled WGS sequence"/>
</dbReference>
<dbReference type="GO" id="GO:0004749">
    <property type="term" value="F:ribose phosphate diphosphokinase activity"/>
    <property type="evidence" value="ECO:0007669"/>
    <property type="project" value="UniProtKB-EC"/>
</dbReference>
<dbReference type="InterPro" id="IPR009922">
    <property type="entry name" value="DUF1457"/>
</dbReference>
<feature type="domain" description="Ribose-phosphate pyrophosphokinase N-terminal" evidence="8">
    <location>
        <begin position="187"/>
        <end position="305"/>
    </location>
</feature>
<protein>
    <recommendedName>
        <fullName evidence="1">ribose-phosphate diphosphokinase</fullName>
        <ecNumber evidence="1">2.7.6.1</ecNumber>
    </recommendedName>
</protein>
<dbReference type="PANTHER" id="PTHR10210">
    <property type="entry name" value="RIBOSE-PHOSPHATE DIPHOSPHOKINASE FAMILY MEMBER"/>
    <property type="match status" value="1"/>
</dbReference>